<comment type="function">
    <text evidence="1 9">Catalyzes the acetylation of L-2,4-diaminobutyrate (DABA) to gamma-N-acetyl-alpha,gamma-diaminobutyric acid (ADABA) with acetyl coenzyme A.</text>
</comment>
<reference evidence="12 13" key="1">
    <citation type="submission" date="2020-04" db="EMBL/GenBank/DDBJ databases">
        <authorList>
            <person name="Klaysubun C."/>
            <person name="Duangmal K."/>
            <person name="Lipun K."/>
        </authorList>
    </citation>
    <scope>NUCLEOTIDE SEQUENCE [LARGE SCALE GENOMIC DNA]</scope>
    <source>
        <strain evidence="12 13">DSM 45300</strain>
    </source>
</reference>
<dbReference type="InterPro" id="IPR000182">
    <property type="entry name" value="GNAT_dom"/>
</dbReference>
<comment type="catalytic activity">
    <reaction evidence="8 9">
        <text>L-2,4-diaminobutanoate + acetyl-CoA = (2S)-4-acetamido-2-aminobutanoate + CoA + H(+)</text>
        <dbReference type="Rhea" id="RHEA:16901"/>
        <dbReference type="ChEBI" id="CHEBI:15378"/>
        <dbReference type="ChEBI" id="CHEBI:57287"/>
        <dbReference type="ChEBI" id="CHEBI:57288"/>
        <dbReference type="ChEBI" id="CHEBI:58761"/>
        <dbReference type="ChEBI" id="CHEBI:58929"/>
        <dbReference type="EC" id="2.3.1.178"/>
    </reaction>
</comment>
<organism evidence="12 13">
    <name type="scientific">Pseudonocardia bannensis</name>
    <dbReference type="NCBI Taxonomy" id="630973"/>
    <lineage>
        <taxon>Bacteria</taxon>
        <taxon>Bacillati</taxon>
        <taxon>Actinomycetota</taxon>
        <taxon>Actinomycetes</taxon>
        <taxon>Pseudonocardiales</taxon>
        <taxon>Pseudonocardiaceae</taxon>
        <taxon>Pseudonocardia</taxon>
    </lineage>
</organism>
<dbReference type="InterPro" id="IPR012772">
    <property type="entry name" value="Ectoine_EctA"/>
</dbReference>
<evidence type="ECO:0000259" key="11">
    <source>
        <dbReference type="PROSITE" id="PS51186"/>
    </source>
</evidence>
<dbReference type="EC" id="2.3.1.178" evidence="4 9"/>
<dbReference type="PROSITE" id="PS51186">
    <property type="entry name" value="GNAT"/>
    <property type="match status" value="1"/>
</dbReference>
<proteinExistence type="inferred from homology"/>
<keyword evidence="7 9" id="KW-0012">Acyltransferase</keyword>
<keyword evidence="6 9" id="KW-0808">Transferase</keyword>
<dbReference type="SUPFAM" id="SSF55729">
    <property type="entry name" value="Acyl-CoA N-acyltransferases (Nat)"/>
    <property type="match status" value="1"/>
</dbReference>
<dbReference type="Pfam" id="PF00583">
    <property type="entry name" value="Acetyltransf_1"/>
    <property type="match status" value="1"/>
</dbReference>
<dbReference type="Gene3D" id="3.40.630.30">
    <property type="match status" value="1"/>
</dbReference>
<evidence type="ECO:0000256" key="6">
    <source>
        <dbReference type="ARBA" id="ARBA00022679"/>
    </source>
</evidence>
<evidence type="ECO:0000256" key="3">
    <source>
        <dbReference type="ARBA" id="ARBA00010712"/>
    </source>
</evidence>
<gene>
    <name evidence="9 12" type="primary">ectA</name>
    <name evidence="12" type="ORF">HF519_23600</name>
</gene>
<evidence type="ECO:0000313" key="13">
    <source>
        <dbReference type="Proteomes" id="UP000586918"/>
    </source>
</evidence>
<sequence length="177" mass="19330">MIAPDAATKDPPSTSPEVSIDHLSVDDGVDCWRLAAESQVLDVNSRYAYLLWCRDFAGTSVIARIDGVAVGFVTGYRRPDDPRTLVVWQVAVDVAARGNGIAGRMLDTLFDSVAERDGVDHLETTITPDNDSSERLFTAFAERRNATVTRSELFSSDLLGGGHEPEFLYRIGPIKQG</sequence>
<dbReference type="CDD" id="cd04301">
    <property type="entry name" value="NAT_SF"/>
    <property type="match status" value="1"/>
</dbReference>
<evidence type="ECO:0000256" key="1">
    <source>
        <dbReference type="ARBA" id="ARBA00003741"/>
    </source>
</evidence>
<evidence type="ECO:0000313" key="12">
    <source>
        <dbReference type="EMBL" id="NMH94507.1"/>
    </source>
</evidence>
<comment type="caution">
    <text evidence="12">The sequence shown here is derived from an EMBL/GenBank/DDBJ whole genome shotgun (WGS) entry which is preliminary data.</text>
</comment>
<comment type="similarity">
    <text evidence="3 9">Belongs to the acetyltransferase family. EctA subfamily.</text>
</comment>
<evidence type="ECO:0000256" key="7">
    <source>
        <dbReference type="ARBA" id="ARBA00023315"/>
    </source>
</evidence>
<dbReference type="RefSeq" id="WP_169415191.1">
    <property type="nucleotide sequence ID" value="NZ_JAAXKZ010000115.1"/>
</dbReference>
<evidence type="ECO:0000256" key="4">
    <source>
        <dbReference type="ARBA" id="ARBA00012355"/>
    </source>
</evidence>
<protein>
    <recommendedName>
        <fullName evidence="5 9">L-2,4-diaminobutyric acid acetyltransferase</fullName>
        <shortName evidence="9">DABA acetyltransferase</shortName>
        <ecNumber evidence="4 9">2.3.1.178</ecNumber>
    </recommendedName>
</protein>
<evidence type="ECO:0000256" key="5">
    <source>
        <dbReference type="ARBA" id="ARBA00017935"/>
    </source>
</evidence>
<evidence type="ECO:0000256" key="2">
    <source>
        <dbReference type="ARBA" id="ARBA00004978"/>
    </source>
</evidence>
<evidence type="ECO:0000256" key="8">
    <source>
        <dbReference type="ARBA" id="ARBA00048924"/>
    </source>
</evidence>
<dbReference type="AlphaFoldDB" id="A0A848DNX2"/>
<name>A0A848DNX2_9PSEU</name>
<feature type="region of interest" description="Disordered" evidence="10">
    <location>
        <begin position="1"/>
        <end position="20"/>
    </location>
</feature>
<dbReference type="Proteomes" id="UP000586918">
    <property type="component" value="Unassembled WGS sequence"/>
</dbReference>
<keyword evidence="13" id="KW-1185">Reference proteome</keyword>
<evidence type="ECO:0000256" key="10">
    <source>
        <dbReference type="SAM" id="MobiDB-lite"/>
    </source>
</evidence>
<evidence type="ECO:0000256" key="9">
    <source>
        <dbReference type="RuleBase" id="RU365045"/>
    </source>
</evidence>
<dbReference type="GO" id="GO:0019491">
    <property type="term" value="P:ectoine biosynthetic process"/>
    <property type="evidence" value="ECO:0007669"/>
    <property type="project" value="UniProtKB-UniPathway"/>
</dbReference>
<accession>A0A848DNX2</accession>
<dbReference type="NCBIfam" id="TIGR02406">
    <property type="entry name" value="ectoine_EctA"/>
    <property type="match status" value="1"/>
</dbReference>
<dbReference type="GO" id="GO:0033816">
    <property type="term" value="F:diaminobutyrate acetyltransferase activity"/>
    <property type="evidence" value="ECO:0007669"/>
    <property type="project" value="UniProtKB-EC"/>
</dbReference>
<feature type="domain" description="N-acetyltransferase" evidence="11">
    <location>
        <begin position="18"/>
        <end position="177"/>
    </location>
</feature>
<dbReference type="UniPathway" id="UPA00067">
    <property type="reaction ID" value="UER00122"/>
</dbReference>
<comment type="pathway">
    <text evidence="2 9">Amine and polyamine biosynthesis; ectoine biosynthesis; L-ectoine from L-aspartate 4-semialdehyde: step 2/3.</text>
</comment>
<dbReference type="EMBL" id="JAAXKZ010000115">
    <property type="protein sequence ID" value="NMH94507.1"/>
    <property type="molecule type" value="Genomic_DNA"/>
</dbReference>
<dbReference type="InterPro" id="IPR016181">
    <property type="entry name" value="Acyl_CoA_acyltransferase"/>
</dbReference>